<dbReference type="EMBL" id="BBMT01000002">
    <property type="protein sequence ID" value="GAL32884.1"/>
    <property type="molecule type" value="Genomic_DNA"/>
</dbReference>
<feature type="transmembrane region" description="Helical" evidence="9">
    <location>
        <begin position="166"/>
        <end position="184"/>
    </location>
</feature>
<feature type="transmembrane region" description="Helical" evidence="9">
    <location>
        <begin position="283"/>
        <end position="303"/>
    </location>
</feature>
<feature type="transmembrane region" description="Helical" evidence="9">
    <location>
        <begin position="90"/>
        <end position="113"/>
    </location>
</feature>
<keyword evidence="3" id="KW-0813">Transport</keyword>
<evidence type="ECO:0000256" key="9">
    <source>
        <dbReference type="SAM" id="Phobius"/>
    </source>
</evidence>
<evidence type="ECO:0000256" key="8">
    <source>
        <dbReference type="ARBA" id="ARBA00030855"/>
    </source>
</evidence>
<gene>
    <name evidence="10" type="ORF">JCM19240_6316</name>
</gene>
<reference evidence="10 11" key="2">
    <citation type="submission" date="2014-09" db="EMBL/GenBank/DDBJ databases">
        <authorList>
            <consortium name="NBRP consortium"/>
            <person name="Sawabe T."/>
            <person name="Meirelles P."/>
            <person name="Nakanishi M."/>
            <person name="Sayaka M."/>
            <person name="Hattori M."/>
            <person name="Ohkuma M."/>
        </authorList>
    </citation>
    <scope>NUCLEOTIDE SEQUENCE [LARGE SCALE GENOMIC DNA]</scope>
    <source>
        <strain evidence="10 11">JCM 19240</strain>
    </source>
</reference>
<dbReference type="InterPro" id="IPR047135">
    <property type="entry name" value="YsiQ"/>
</dbReference>
<dbReference type="Pfam" id="PF01554">
    <property type="entry name" value="MatE"/>
    <property type="match status" value="2"/>
</dbReference>
<feature type="transmembrane region" description="Helical" evidence="9">
    <location>
        <begin position="350"/>
        <end position="374"/>
    </location>
</feature>
<evidence type="ECO:0000313" key="11">
    <source>
        <dbReference type="Proteomes" id="UP000029224"/>
    </source>
</evidence>
<name>A0A090T2C9_9VIBR</name>
<dbReference type="PANTHER" id="PTHR42925:SF1">
    <property type="entry name" value="VIRULENCE FACTOR MVIN"/>
    <property type="match status" value="1"/>
</dbReference>
<evidence type="ECO:0000256" key="2">
    <source>
        <dbReference type="ARBA" id="ARBA00013489"/>
    </source>
</evidence>
<feature type="transmembrane region" description="Helical" evidence="9">
    <location>
        <begin position="12"/>
        <end position="31"/>
    </location>
</feature>
<comment type="caution">
    <text evidence="10">The sequence shown here is derived from an EMBL/GenBank/DDBJ whole genome shotgun (WGS) entry which is preliminary data.</text>
</comment>
<proteinExistence type="predicted"/>
<evidence type="ECO:0000256" key="7">
    <source>
        <dbReference type="ARBA" id="ARBA00023136"/>
    </source>
</evidence>
<evidence type="ECO:0000256" key="4">
    <source>
        <dbReference type="ARBA" id="ARBA00022475"/>
    </source>
</evidence>
<dbReference type="PIRSF" id="PIRSF006603">
    <property type="entry name" value="DinF"/>
    <property type="match status" value="1"/>
</dbReference>
<evidence type="ECO:0000256" key="5">
    <source>
        <dbReference type="ARBA" id="ARBA00022692"/>
    </source>
</evidence>
<keyword evidence="6 9" id="KW-1133">Transmembrane helix</keyword>
<dbReference type="GO" id="GO:0042910">
    <property type="term" value="F:xenobiotic transmembrane transporter activity"/>
    <property type="evidence" value="ECO:0007669"/>
    <property type="project" value="InterPro"/>
</dbReference>
<dbReference type="GO" id="GO:0015297">
    <property type="term" value="F:antiporter activity"/>
    <property type="evidence" value="ECO:0007669"/>
    <property type="project" value="InterPro"/>
</dbReference>
<feature type="transmembrane region" description="Helical" evidence="9">
    <location>
        <begin position="386"/>
        <end position="406"/>
    </location>
</feature>
<sequence length="447" mass="48617">MSNRASALSNRMNIVALTWPIFIEVLLRTALNTTDVFMLSGYSDQAVSAVGVITQISFFLIVISMMVSSGTGILIAQYNGASKFAEAAQTGVASILLALVVGFGLSLALFLGAEHFIALFGLEQQVAAFGYDYLIISGSMTFNVTLGIVLTTILRSHGYSRSPMMINLIAGVINIAGNYIALYQPFGLPVFGVSGVATATVVSQIIGTLLMIGMVRAKKIELPFATWRDIPRQLYKKIMKIGVMNAGEVLSYNMAQMAIVYFVVQMGTASLAAFTYAQNITRVSFAFALALGQAGQIQTSYFIGKGWVDDILHRVQKYYLVGLAASTGIVVSLFIFRYPLIDLFTQDPEIVTLVALLIGGSIFVESGRVSNLIFIAALKGAGDIKFPVQMGILSMWGVAVMFAYLLGIHWGYGILGAWIAIGMDEWLRGIVMIRRWRSKVWTRFALT</sequence>
<feature type="transmembrane region" description="Helical" evidence="9">
    <location>
        <begin position="133"/>
        <end position="154"/>
    </location>
</feature>
<dbReference type="OrthoDB" id="9806302at2"/>
<accession>A0A090T2C9</accession>
<dbReference type="Proteomes" id="UP000029224">
    <property type="component" value="Unassembled WGS sequence"/>
</dbReference>
<evidence type="ECO:0000256" key="1">
    <source>
        <dbReference type="ARBA" id="ARBA00004429"/>
    </source>
</evidence>
<dbReference type="CDD" id="cd13134">
    <property type="entry name" value="MATE_like_8"/>
    <property type="match status" value="1"/>
</dbReference>
<protein>
    <recommendedName>
        <fullName evidence="2">Multidrug resistance protein NorM</fullName>
    </recommendedName>
    <alternativeName>
        <fullName evidence="8">Na(+)/drug antiporter</fullName>
    </alternativeName>
</protein>
<dbReference type="InterPro" id="IPR002528">
    <property type="entry name" value="MATE_fam"/>
</dbReference>
<keyword evidence="11" id="KW-1185">Reference proteome</keyword>
<reference evidence="10 11" key="1">
    <citation type="submission" date="2014-09" db="EMBL/GenBank/DDBJ databases">
        <title>Vibrio maritimus JCM 19240. (C210) whole genome shotgun sequence.</title>
        <authorList>
            <person name="Sawabe T."/>
            <person name="Meirelles P."/>
            <person name="Nakanishi M."/>
            <person name="Sayaka M."/>
            <person name="Hattori M."/>
            <person name="Ohkuma M."/>
        </authorList>
    </citation>
    <scope>NUCLEOTIDE SEQUENCE [LARGE SCALE GENOMIC DNA]</scope>
    <source>
        <strain evidence="10 11">JCM 19240</strain>
    </source>
</reference>
<evidence type="ECO:0000256" key="3">
    <source>
        <dbReference type="ARBA" id="ARBA00022448"/>
    </source>
</evidence>
<dbReference type="NCBIfam" id="TIGR00797">
    <property type="entry name" value="matE"/>
    <property type="match status" value="1"/>
</dbReference>
<comment type="subcellular location">
    <subcellularLocation>
        <location evidence="1">Cell inner membrane</location>
        <topology evidence="1">Multi-pass membrane protein</topology>
    </subcellularLocation>
</comment>
<feature type="transmembrane region" description="Helical" evidence="9">
    <location>
        <begin position="318"/>
        <end position="338"/>
    </location>
</feature>
<keyword evidence="4" id="KW-1003">Cell membrane</keyword>
<dbReference type="PANTHER" id="PTHR42925">
    <property type="entry name" value="MULTIDRUG AND TOXIN EFFLUX PROTEIN MATE FAMILY"/>
    <property type="match status" value="1"/>
</dbReference>
<organism evidence="10 11">
    <name type="scientific">Vibrio maritimus</name>
    <dbReference type="NCBI Taxonomy" id="990268"/>
    <lineage>
        <taxon>Bacteria</taxon>
        <taxon>Pseudomonadati</taxon>
        <taxon>Pseudomonadota</taxon>
        <taxon>Gammaproteobacteria</taxon>
        <taxon>Vibrionales</taxon>
        <taxon>Vibrionaceae</taxon>
        <taxon>Vibrio</taxon>
    </lineage>
</organism>
<dbReference type="InterPro" id="IPR048279">
    <property type="entry name" value="MdtK-like"/>
</dbReference>
<dbReference type="GO" id="GO:0005886">
    <property type="term" value="C:plasma membrane"/>
    <property type="evidence" value="ECO:0007669"/>
    <property type="project" value="UniProtKB-SubCell"/>
</dbReference>
<dbReference type="AlphaFoldDB" id="A0A090T2C9"/>
<keyword evidence="5 9" id="KW-0812">Transmembrane</keyword>
<keyword evidence="7 9" id="KW-0472">Membrane</keyword>
<evidence type="ECO:0000313" key="10">
    <source>
        <dbReference type="EMBL" id="GAL32884.1"/>
    </source>
</evidence>
<feature type="transmembrane region" description="Helical" evidence="9">
    <location>
        <begin position="51"/>
        <end position="78"/>
    </location>
</feature>
<feature type="transmembrane region" description="Helical" evidence="9">
    <location>
        <begin position="190"/>
        <end position="212"/>
    </location>
</feature>
<evidence type="ECO:0000256" key="6">
    <source>
        <dbReference type="ARBA" id="ARBA00022989"/>
    </source>
</evidence>